<organism evidence="2 3">
    <name type="scientific">Anaerosalibacter massiliensis</name>
    <dbReference type="NCBI Taxonomy" id="1347392"/>
    <lineage>
        <taxon>Bacteria</taxon>
        <taxon>Bacillati</taxon>
        <taxon>Bacillota</taxon>
        <taxon>Tissierellia</taxon>
        <taxon>Tissierellales</taxon>
        <taxon>Sporanaerobacteraceae</taxon>
        <taxon>Anaerosalibacter</taxon>
    </lineage>
</organism>
<dbReference type="GO" id="GO:0003941">
    <property type="term" value="F:L-serine ammonia-lyase activity"/>
    <property type="evidence" value="ECO:0007669"/>
    <property type="project" value="UniProtKB-EC"/>
</dbReference>
<dbReference type="EMBL" id="JANJZL010000003">
    <property type="protein sequence ID" value="MCR2043847.1"/>
    <property type="molecule type" value="Genomic_DNA"/>
</dbReference>
<feature type="domain" description="Serine dehydratase-like alpha subunit" evidence="1">
    <location>
        <begin position="165"/>
        <end position="414"/>
    </location>
</feature>
<evidence type="ECO:0000313" key="2">
    <source>
        <dbReference type="EMBL" id="MCR2043847.1"/>
    </source>
</evidence>
<dbReference type="GO" id="GO:0080146">
    <property type="term" value="F:L-cysteine desulfhydrase activity"/>
    <property type="evidence" value="ECO:0007669"/>
    <property type="project" value="TreeGrafter"/>
</dbReference>
<reference evidence="2" key="1">
    <citation type="submission" date="2022-07" db="EMBL/GenBank/DDBJ databases">
        <title>Enhanced cultured diversity of the mouse gut microbiota enables custom-made synthetic communities.</title>
        <authorList>
            <person name="Afrizal A."/>
        </authorList>
    </citation>
    <scope>NUCLEOTIDE SEQUENCE</scope>
    <source>
        <strain evidence="2">DSM 29482</strain>
    </source>
</reference>
<dbReference type="Proteomes" id="UP001142078">
    <property type="component" value="Unassembled WGS sequence"/>
</dbReference>
<sequence>MSVNKFVELLNMELREGLGSTEPASIGLACARASEMIDGEVEKVDLILNIGLFKNAHNVVIPNTNRYGIKLAASLGAVLKNPEKELIIFEDIDKNVIKKAENLIIKDKINVDVKYINNLYIKAKVYGKDEWTEVLIIDDYTNVVKVMKNGEVIFDKKEEKEETIIDITKVTVSEIIEAMDEIPIEKIKFIEKGIDMNMSLAKKAIDRKLGMGVSYGFNTLIKKGIIKNDLINQVCLYTTAASDARMTGLGKSAMTLMGSGNKGVQAIVPVVITGEKKKVGNEKIIRGVAISCLITIYIRQWVGLLSPLCGVVMAAIGASAGITYILGGNVEEIEGAIINMCEGVTGMVCDEVTEGCSLKVRTSTENAIISAYLSMEGVVVGTKNEIVPEKVEDIIENLTLLSLLGLTKVDERTLKAIREQ</sequence>
<dbReference type="Pfam" id="PF03313">
    <property type="entry name" value="SDH_alpha"/>
    <property type="match status" value="1"/>
</dbReference>
<dbReference type="PIRSF" id="PIRSF006054">
    <property type="entry name" value="UCP006054"/>
    <property type="match status" value="1"/>
</dbReference>
<evidence type="ECO:0000259" key="1">
    <source>
        <dbReference type="Pfam" id="PF03313"/>
    </source>
</evidence>
<dbReference type="InterPro" id="IPR021144">
    <property type="entry name" value="UPF0597"/>
</dbReference>
<dbReference type="OrthoDB" id="41906at2"/>
<proteinExistence type="predicted"/>
<dbReference type="InterPro" id="IPR005130">
    <property type="entry name" value="Ser_deHydtase-like_asu"/>
</dbReference>
<keyword evidence="3" id="KW-1185">Reference proteome</keyword>
<name>A0A9X2S6P3_9FIRM</name>
<dbReference type="PANTHER" id="PTHR30501:SF2">
    <property type="entry name" value="UPF0597 PROTEIN YHAM"/>
    <property type="match status" value="1"/>
</dbReference>
<dbReference type="PANTHER" id="PTHR30501">
    <property type="entry name" value="UPF0597 PROTEIN YHAM"/>
    <property type="match status" value="1"/>
</dbReference>
<dbReference type="EC" id="4.3.1.17" evidence="2"/>
<comment type="caution">
    <text evidence="2">The sequence shown here is derived from an EMBL/GenBank/DDBJ whole genome shotgun (WGS) entry which is preliminary data.</text>
</comment>
<dbReference type="AlphaFoldDB" id="A0A9X2S6P3"/>
<protein>
    <submittedName>
        <fullName evidence="2">L-serine ammonia-lyase, iron-sulfur-dependent, subunit alpha</fullName>
        <ecNumber evidence="2">4.3.1.17</ecNumber>
    </submittedName>
</protein>
<dbReference type="GO" id="GO:0019450">
    <property type="term" value="P:L-cysteine catabolic process to pyruvate"/>
    <property type="evidence" value="ECO:0007669"/>
    <property type="project" value="TreeGrafter"/>
</dbReference>
<dbReference type="RefSeq" id="WP_042680604.1">
    <property type="nucleotide sequence ID" value="NZ_CABKTM010000020.1"/>
</dbReference>
<accession>A0A9X2S6P3</accession>
<keyword evidence="2" id="KW-0456">Lyase</keyword>
<evidence type="ECO:0000313" key="3">
    <source>
        <dbReference type="Proteomes" id="UP001142078"/>
    </source>
</evidence>
<gene>
    <name evidence="2" type="ORF">NSA23_06905</name>
</gene>